<dbReference type="AlphaFoldDB" id="A0A9W4D7S0"/>
<sequence length="407" mass="46054">MVFQNLAMRDKMICLAVSKSWNNFLECTKTLWTTLYTSRACQPISLKALEQYLKRSDSTVDNALLHLESFADKANMEYLTNTCHRLTDLRIHGEGTLSQSQAAFLATAKGIQKLHLSQDTQVTCQTMVFISDICRQTLKESKFLHVKEKEIRAVTSWPRMNALTSIHMDFVGFCALNLSKLIEATPKIRSAAINNCQSHETSRLDMTPWPNLERLVLTKTKIYYFPKLPPGLKHLILDGSCNLYPSSIDDDNSIFSLPLLETFSFQDNNIDIPQIFAITESCIRANNLKIIRLGGIAIPYPSDNSLCDYFPASSTVEELSMKELDMWDEDATEIIKLYPSLKKIDLSNTQITKATVMELVDRGVESIIINDCDKVYSNTVKMARAKGVYVSYKFIDDTDSTSGERES</sequence>
<name>A0A9W4D7S0_BLUGR</name>
<dbReference type="EMBL" id="CAJHIT010000007">
    <property type="protein sequence ID" value="CAD6503477.1"/>
    <property type="molecule type" value="Genomic_DNA"/>
</dbReference>
<evidence type="ECO:0000313" key="1">
    <source>
        <dbReference type="EMBL" id="CAD6503477.1"/>
    </source>
</evidence>
<accession>A0A9W4D7S0</accession>
<proteinExistence type="predicted"/>
<protein>
    <submittedName>
        <fullName evidence="1">BgTH12-03141</fullName>
    </submittedName>
</protein>
<gene>
    <name evidence="1" type="ORF">BGTH12_LOCUS4835</name>
</gene>
<organism evidence="1 2">
    <name type="scientific">Blumeria graminis f. sp. triticale</name>
    <dbReference type="NCBI Taxonomy" id="1689686"/>
    <lineage>
        <taxon>Eukaryota</taxon>
        <taxon>Fungi</taxon>
        <taxon>Dikarya</taxon>
        <taxon>Ascomycota</taxon>
        <taxon>Pezizomycotina</taxon>
        <taxon>Leotiomycetes</taxon>
        <taxon>Erysiphales</taxon>
        <taxon>Erysiphaceae</taxon>
        <taxon>Blumeria</taxon>
    </lineage>
</organism>
<reference evidence="1" key="1">
    <citation type="submission" date="2020-10" db="EMBL/GenBank/DDBJ databases">
        <authorList>
            <person name="Muller C M."/>
        </authorList>
    </citation>
    <scope>NUCLEOTIDE SEQUENCE</scope>
    <source>
        <strain evidence="1">THUN-12</strain>
    </source>
</reference>
<dbReference type="Proteomes" id="UP000683417">
    <property type="component" value="Unassembled WGS sequence"/>
</dbReference>
<evidence type="ECO:0000313" key="2">
    <source>
        <dbReference type="Proteomes" id="UP000683417"/>
    </source>
</evidence>
<comment type="caution">
    <text evidence="1">The sequence shown here is derived from an EMBL/GenBank/DDBJ whole genome shotgun (WGS) entry which is preliminary data.</text>
</comment>